<evidence type="ECO:0000256" key="2">
    <source>
        <dbReference type="ARBA" id="ARBA00022448"/>
    </source>
</evidence>
<dbReference type="InterPro" id="IPR026032">
    <property type="entry name" value="HcaT-like"/>
</dbReference>
<dbReference type="GO" id="GO:0030395">
    <property type="term" value="F:lactose binding"/>
    <property type="evidence" value="ECO:0007669"/>
    <property type="project" value="TreeGrafter"/>
</dbReference>
<feature type="transmembrane region" description="Helical" evidence="8">
    <location>
        <begin position="115"/>
        <end position="138"/>
    </location>
</feature>
<dbReference type="AlphaFoldDB" id="A0A2U8WQP6"/>
<keyword evidence="5 8" id="KW-0812">Transmembrane</keyword>
<keyword evidence="7 8" id="KW-0472">Membrane</keyword>
<dbReference type="Gene3D" id="1.20.1250.20">
    <property type="entry name" value="MFS general substrate transporter like domains"/>
    <property type="match status" value="2"/>
</dbReference>
<evidence type="ECO:0000256" key="5">
    <source>
        <dbReference type="ARBA" id="ARBA00022692"/>
    </source>
</evidence>
<keyword evidence="6 8" id="KW-1133">Transmembrane helix</keyword>
<feature type="transmembrane region" description="Helical" evidence="8">
    <location>
        <begin position="224"/>
        <end position="250"/>
    </location>
</feature>
<dbReference type="InterPro" id="IPR024989">
    <property type="entry name" value="MFS_assoc_dom"/>
</dbReference>
<feature type="transmembrane region" description="Helical" evidence="8">
    <location>
        <begin position="291"/>
        <end position="315"/>
    </location>
</feature>
<reference evidence="10 11" key="1">
    <citation type="submission" date="2018-05" db="EMBL/GenBank/DDBJ databases">
        <title>Complete Genome Sequence of Methylobacterium sp. 17Sr1-28.</title>
        <authorList>
            <person name="Srinivasan S."/>
        </authorList>
    </citation>
    <scope>NUCLEOTIDE SEQUENCE [LARGE SCALE GENOMIC DNA]</scope>
    <source>
        <strain evidence="10 11">17Sr1-28</strain>
    </source>
</reference>
<dbReference type="KEGG" id="mtea:DK419_17070"/>
<sequence>MSPAGRPRPRLAHRPVPVSPLPPSPRDGLRLALLYAAVFAGIGVAMPFLPLWLAGLGLGPELIGVLVALPILVRIVATAPLVGLIDRGVPPRALMVAGSLGLAATYALMPAAASLAWPLLAGVIVLNAVAGASLVPCLDYQSLAAVRRRPDLDYARIRLGGSLGFLAASLLGGWLLGLVGTGSIPGFLAVLELASACGAALLLRREAAASPAARGRGRARLPAALWLAIAAGAAIQASHAAVYAFGSIHWVGLGLSPGETGIAWGVGVVAEIGFFAMAGRIAWLRDAPFRLLAIGAAAALLRWAGLLAAAGLPALVLPLQALHGLTFGATQLGAMAALSRLAPEGGRGAAQGTYAACASLASASATLASGAAYRIGGGPLAFGLMLPVAGLGLALTLAAARASRKGTPA</sequence>
<evidence type="ECO:0000256" key="1">
    <source>
        <dbReference type="ARBA" id="ARBA00004429"/>
    </source>
</evidence>
<evidence type="ECO:0000256" key="8">
    <source>
        <dbReference type="SAM" id="Phobius"/>
    </source>
</evidence>
<dbReference type="PANTHER" id="PTHR23522:SF10">
    <property type="entry name" value="3-PHENYLPROPIONIC ACID TRANSPORTER-RELATED"/>
    <property type="match status" value="1"/>
</dbReference>
<evidence type="ECO:0000313" key="10">
    <source>
        <dbReference type="EMBL" id="AWN47818.1"/>
    </source>
</evidence>
<dbReference type="PANTHER" id="PTHR23522">
    <property type="entry name" value="BLL5896 PROTEIN"/>
    <property type="match status" value="1"/>
</dbReference>
<dbReference type="SUPFAM" id="SSF103473">
    <property type="entry name" value="MFS general substrate transporter"/>
    <property type="match status" value="1"/>
</dbReference>
<dbReference type="GO" id="GO:0015528">
    <property type="term" value="F:lactose:proton symporter activity"/>
    <property type="evidence" value="ECO:0007669"/>
    <property type="project" value="TreeGrafter"/>
</dbReference>
<keyword evidence="4" id="KW-0997">Cell inner membrane</keyword>
<dbReference type="GO" id="GO:0005886">
    <property type="term" value="C:plasma membrane"/>
    <property type="evidence" value="ECO:0007669"/>
    <property type="project" value="UniProtKB-SubCell"/>
</dbReference>
<accession>A0A2U8WQP6</accession>
<name>A0A2U8WQP6_9HYPH</name>
<feature type="transmembrane region" description="Helical" evidence="8">
    <location>
        <begin position="62"/>
        <end position="85"/>
    </location>
</feature>
<gene>
    <name evidence="10" type="ORF">DK419_17070</name>
</gene>
<keyword evidence="3" id="KW-1003">Cell membrane</keyword>
<comment type="subcellular location">
    <subcellularLocation>
        <location evidence="1">Cell inner membrane</location>
        <topology evidence="1">Multi-pass membrane protein</topology>
    </subcellularLocation>
</comment>
<dbReference type="InterPro" id="IPR036259">
    <property type="entry name" value="MFS_trans_sf"/>
</dbReference>
<keyword evidence="11" id="KW-1185">Reference proteome</keyword>
<evidence type="ECO:0000259" key="9">
    <source>
        <dbReference type="Pfam" id="PF12832"/>
    </source>
</evidence>
<protein>
    <submittedName>
        <fullName evidence="10">MFS transporter</fullName>
    </submittedName>
</protein>
<feature type="transmembrane region" description="Helical" evidence="8">
    <location>
        <begin position="184"/>
        <end position="203"/>
    </location>
</feature>
<dbReference type="Proteomes" id="UP000245444">
    <property type="component" value="Chromosome"/>
</dbReference>
<dbReference type="PIRSF" id="PIRSF004925">
    <property type="entry name" value="HcaT"/>
    <property type="match status" value="1"/>
</dbReference>
<feature type="transmembrane region" description="Helical" evidence="8">
    <location>
        <begin position="262"/>
        <end position="284"/>
    </location>
</feature>
<feature type="transmembrane region" description="Helical" evidence="8">
    <location>
        <begin position="92"/>
        <end position="109"/>
    </location>
</feature>
<organism evidence="10 11">
    <name type="scientific">Methylobacterium terrae</name>
    <dbReference type="NCBI Taxonomy" id="2202827"/>
    <lineage>
        <taxon>Bacteria</taxon>
        <taxon>Pseudomonadati</taxon>
        <taxon>Pseudomonadota</taxon>
        <taxon>Alphaproteobacteria</taxon>
        <taxon>Hyphomicrobiales</taxon>
        <taxon>Methylobacteriaceae</taxon>
        <taxon>Methylobacterium</taxon>
    </lineage>
</organism>
<evidence type="ECO:0000256" key="3">
    <source>
        <dbReference type="ARBA" id="ARBA00022475"/>
    </source>
</evidence>
<feature type="domain" description="Major facilitator superfamily associated" evidence="9">
    <location>
        <begin position="30"/>
        <end position="378"/>
    </location>
</feature>
<evidence type="ECO:0000256" key="7">
    <source>
        <dbReference type="ARBA" id="ARBA00023136"/>
    </source>
</evidence>
<evidence type="ECO:0000313" key="11">
    <source>
        <dbReference type="Proteomes" id="UP000245444"/>
    </source>
</evidence>
<dbReference type="NCBIfam" id="NF037955">
    <property type="entry name" value="mfs"/>
    <property type="match status" value="1"/>
</dbReference>
<dbReference type="EMBL" id="CP029553">
    <property type="protein sequence ID" value="AWN47818.1"/>
    <property type="molecule type" value="Genomic_DNA"/>
</dbReference>
<dbReference type="OrthoDB" id="9150135at2"/>
<feature type="transmembrane region" description="Helical" evidence="8">
    <location>
        <begin position="381"/>
        <end position="400"/>
    </location>
</feature>
<feature type="transmembrane region" description="Helical" evidence="8">
    <location>
        <begin position="32"/>
        <end position="56"/>
    </location>
</feature>
<dbReference type="Pfam" id="PF12832">
    <property type="entry name" value="MFS_1_like"/>
    <property type="match status" value="1"/>
</dbReference>
<evidence type="ECO:0000256" key="4">
    <source>
        <dbReference type="ARBA" id="ARBA00022519"/>
    </source>
</evidence>
<keyword evidence="2" id="KW-0813">Transport</keyword>
<evidence type="ECO:0000256" key="6">
    <source>
        <dbReference type="ARBA" id="ARBA00022989"/>
    </source>
</evidence>
<feature type="transmembrane region" description="Helical" evidence="8">
    <location>
        <begin position="159"/>
        <end position="178"/>
    </location>
</feature>
<proteinExistence type="predicted"/>